<sequence length="105" mass="12204">MNTSQVVNATQMHDIKVEYLYLFSFSKDKTRPCEMHQTGIEKGCFLQVIRERLQILQSNVLDLTNACLTWVADEVEKALPYLTSVNDDLLRYIESYLQTVSRIEV</sequence>
<protein>
    <submittedName>
        <fullName evidence="1">Uncharacterized protein</fullName>
    </submittedName>
</protein>
<evidence type="ECO:0000313" key="1">
    <source>
        <dbReference type="EMBL" id="VDK39806.1"/>
    </source>
</evidence>
<gene>
    <name evidence="1" type="ORF">DILT_LOCUS1073</name>
</gene>
<accession>A0A3P6PIS0</accession>
<dbReference type="Proteomes" id="UP000281553">
    <property type="component" value="Unassembled WGS sequence"/>
</dbReference>
<dbReference type="AlphaFoldDB" id="A0A3P6PIS0"/>
<reference evidence="1 2" key="1">
    <citation type="submission" date="2018-11" db="EMBL/GenBank/DDBJ databases">
        <authorList>
            <consortium name="Pathogen Informatics"/>
        </authorList>
    </citation>
    <scope>NUCLEOTIDE SEQUENCE [LARGE SCALE GENOMIC DNA]</scope>
</reference>
<keyword evidence="2" id="KW-1185">Reference proteome</keyword>
<organism evidence="1 2">
    <name type="scientific">Dibothriocephalus latus</name>
    <name type="common">Fish tapeworm</name>
    <name type="synonym">Diphyllobothrium latum</name>
    <dbReference type="NCBI Taxonomy" id="60516"/>
    <lineage>
        <taxon>Eukaryota</taxon>
        <taxon>Metazoa</taxon>
        <taxon>Spiralia</taxon>
        <taxon>Lophotrochozoa</taxon>
        <taxon>Platyhelminthes</taxon>
        <taxon>Cestoda</taxon>
        <taxon>Eucestoda</taxon>
        <taxon>Diphyllobothriidea</taxon>
        <taxon>Diphyllobothriidae</taxon>
        <taxon>Dibothriocephalus</taxon>
    </lineage>
</organism>
<dbReference type="EMBL" id="UYRU01006220">
    <property type="protein sequence ID" value="VDK39806.1"/>
    <property type="molecule type" value="Genomic_DNA"/>
</dbReference>
<name>A0A3P6PIS0_DIBLA</name>
<proteinExistence type="predicted"/>
<evidence type="ECO:0000313" key="2">
    <source>
        <dbReference type="Proteomes" id="UP000281553"/>
    </source>
</evidence>